<gene>
    <name evidence="1" type="ORF">Z043_121020</name>
</gene>
<dbReference type="EMBL" id="JARO02010139">
    <property type="protein sequence ID" value="KPP60934.1"/>
    <property type="molecule type" value="Genomic_DNA"/>
</dbReference>
<dbReference type="Proteomes" id="UP000034805">
    <property type="component" value="Unassembled WGS sequence"/>
</dbReference>
<organism evidence="1 2">
    <name type="scientific">Scleropages formosus</name>
    <name type="common">Asian bonytongue</name>
    <name type="synonym">Osteoglossum formosum</name>
    <dbReference type="NCBI Taxonomy" id="113540"/>
    <lineage>
        <taxon>Eukaryota</taxon>
        <taxon>Metazoa</taxon>
        <taxon>Chordata</taxon>
        <taxon>Craniata</taxon>
        <taxon>Vertebrata</taxon>
        <taxon>Euteleostomi</taxon>
        <taxon>Actinopterygii</taxon>
        <taxon>Neopterygii</taxon>
        <taxon>Teleostei</taxon>
        <taxon>Osteoglossocephala</taxon>
        <taxon>Osteoglossomorpha</taxon>
        <taxon>Osteoglossiformes</taxon>
        <taxon>Osteoglossidae</taxon>
        <taxon>Scleropages</taxon>
    </lineage>
</organism>
<comment type="caution">
    <text evidence="1">The sequence shown here is derived from an EMBL/GenBank/DDBJ whole genome shotgun (WGS) entry which is preliminary data.</text>
</comment>
<accession>A0A0P7TJ88</accession>
<proteinExistence type="predicted"/>
<reference evidence="1 2" key="1">
    <citation type="submission" date="2015-08" db="EMBL/GenBank/DDBJ databases">
        <title>The genome of the Asian arowana (Scleropages formosus).</title>
        <authorList>
            <person name="Tan M.H."/>
            <person name="Gan H.M."/>
            <person name="Croft L.J."/>
            <person name="Austin C.M."/>
        </authorList>
    </citation>
    <scope>NUCLEOTIDE SEQUENCE [LARGE SCALE GENOMIC DNA]</scope>
    <source>
        <strain evidence="1">Aro1</strain>
    </source>
</reference>
<name>A0A0P7TJ88_SCLFO</name>
<protein>
    <submittedName>
        <fullName evidence="1">Uncharacterized protein</fullName>
    </submittedName>
</protein>
<dbReference type="AlphaFoldDB" id="A0A0P7TJ88"/>
<evidence type="ECO:0000313" key="1">
    <source>
        <dbReference type="EMBL" id="KPP60934.1"/>
    </source>
</evidence>
<evidence type="ECO:0000313" key="2">
    <source>
        <dbReference type="Proteomes" id="UP000034805"/>
    </source>
</evidence>
<sequence>MDPCLPFTVSAAVLHICLLCFLRLCLCLSQNFPSLLC</sequence>